<dbReference type="GO" id="GO:0008982">
    <property type="term" value="F:protein-N(PI)-phosphohistidine-sugar phosphotransferase activity"/>
    <property type="evidence" value="ECO:0007669"/>
    <property type="project" value="InterPro"/>
</dbReference>
<dbReference type="InterPro" id="IPR050661">
    <property type="entry name" value="BglG_antiterminators"/>
</dbReference>
<evidence type="ECO:0000259" key="7">
    <source>
        <dbReference type="PROSITE" id="PS51099"/>
    </source>
</evidence>
<dbReference type="PROSITE" id="PS51094">
    <property type="entry name" value="PTS_EIIA_TYPE_2"/>
    <property type="match status" value="1"/>
</dbReference>
<evidence type="ECO:0000256" key="5">
    <source>
        <dbReference type="ARBA" id="ARBA00023163"/>
    </source>
</evidence>
<protein>
    <submittedName>
        <fullName evidence="9">Lichenan operon transcriptional antiterminator</fullName>
    </submittedName>
    <submittedName>
        <fullName evidence="10">Putative licABCH operon regulator</fullName>
    </submittedName>
</protein>
<evidence type="ECO:0000256" key="4">
    <source>
        <dbReference type="ARBA" id="ARBA00023159"/>
    </source>
</evidence>
<keyword evidence="1" id="KW-0808">Transferase</keyword>
<evidence type="ECO:0000313" key="9">
    <source>
        <dbReference type="EMBL" id="CAI3618791.1"/>
    </source>
</evidence>
<organism evidence="10 11">
    <name type="scientific">Clostridium neonatale</name>
    <dbReference type="NCBI Taxonomy" id="137838"/>
    <lineage>
        <taxon>Bacteria</taxon>
        <taxon>Bacillati</taxon>
        <taxon>Bacillota</taxon>
        <taxon>Clostridia</taxon>
        <taxon>Eubacteriales</taxon>
        <taxon>Clostridiaceae</taxon>
        <taxon>Clostridium</taxon>
    </lineage>
</organism>
<feature type="domain" description="PRD" evidence="8">
    <location>
        <begin position="288"/>
        <end position="395"/>
    </location>
</feature>
<dbReference type="InterPro" id="IPR036095">
    <property type="entry name" value="PTS_EIIB-like_sf"/>
</dbReference>
<dbReference type="GO" id="GO:0006355">
    <property type="term" value="P:regulation of DNA-templated transcription"/>
    <property type="evidence" value="ECO:0007669"/>
    <property type="project" value="InterPro"/>
</dbReference>
<keyword evidence="5" id="KW-0804">Transcription</keyword>
<dbReference type="RefSeq" id="WP_125147600.1">
    <property type="nucleotide sequence ID" value="NZ_CAKJVD010000083.1"/>
</dbReference>
<dbReference type="Gene3D" id="1.10.1790.10">
    <property type="entry name" value="PRD domain"/>
    <property type="match status" value="2"/>
</dbReference>
<dbReference type="Gene3D" id="3.40.930.10">
    <property type="entry name" value="Mannitol-specific EII, Chain A"/>
    <property type="match status" value="1"/>
</dbReference>
<dbReference type="CDD" id="cd05568">
    <property type="entry name" value="PTS_IIB_bgl_like"/>
    <property type="match status" value="1"/>
</dbReference>
<dbReference type="Pfam" id="PF00359">
    <property type="entry name" value="PTS_EIIA_2"/>
    <property type="match status" value="1"/>
</dbReference>
<dbReference type="SUPFAM" id="SSF63520">
    <property type="entry name" value="PTS-regulatory domain, PRD"/>
    <property type="match status" value="2"/>
</dbReference>
<evidence type="ECO:0000259" key="6">
    <source>
        <dbReference type="PROSITE" id="PS51094"/>
    </source>
</evidence>
<evidence type="ECO:0000256" key="3">
    <source>
        <dbReference type="ARBA" id="ARBA00023015"/>
    </source>
</evidence>
<evidence type="ECO:0000313" key="10">
    <source>
        <dbReference type="EMBL" id="VCT85869.1"/>
    </source>
</evidence>
<dbReference type="Pfam" id="PF00874">
    <property type="entry name" value="PRD"/>
    <property type="match status" value="2"/>
</dbReference>
<dbReference type="EMBL" id="UWJD01000002">
    <property type="protein sequence ID" value="VCT85869.1"/>
    <property type="molecule type" value="Genomic_DNA"/>
</dbReference>
<keyword evidence="4" id="KW-0010">Activator</keyword>
<keyword evidence="3" id="KW-0805">Transcription regulation</keyword>
<dbReference type="InterPro" id="IPR002178">
    <property type="entry name" value="PTS_EIIA_type-2_dom"/>
</dbReference>
<feature type="domain" description="PTS EIIB type-2" evidence="7">
    <location>
        <begin position="399"/>
        <end position="490"/>
    </location>
</feature>
<dbReference type="SUPFAM" id="SSF55804">
    <property type="entry name" value="Phoshotransferase/anion transport protein"/>
    <property type="match status" value="1"/>
</dbReference>
<name>A0A650MHH9_9CLOT</name>
<proteinExistence type="predicted"/>
<dbReference type="InterPro" id="IPR016152">
    <property type="entry name" value="PTrfase/Anion_transptr"/>
</dbReference>
<dbReference type="SUPFAM" id="SSF46785">
    <property type="entry name" value="Winged helix' DNA-binding domain"/>
    <property type="match status" value="1"/>
</dbReference>
<evidence type="ECO:0000256" key="1">
    <source>
        <dbReference type="ARBA" id="ARBA00022679"/>
    </source>
</evidence>
<dbReference type="Proteomes" id="UP000431451">
    <property type="component" value="Unassembled WGS sequence"/>
</dbReference>
<sequence length="637" mass="74754">MIDKRLIDLYKKLSIQKYQSAVYLAEALDISDKTVRKLIKQLDDIIKYSGAHIEVKHRYGYRLAIEDEELFKDYLKKEFKEQAIEIPNTSEERIEYIKEYLLKNDDYIKLDELSDILYISRKTITNELKKIEKELNNYNLQLIRKPNYGIKIEGEEFDLRLCTASCLAIKCGSKKISKEDKQKMDDIAHVLQECLCKCDFNISDVSLQNLLVHIFVAVQRIQEEHNIIFQEEQLEQFSLESELILASKIAENIEKKFKISYPKSEIKYIAIHLAGKKIYDSQKEKNLVVTQEIYDLVTKMLDKIYESFKVDFRDNLELKMSLSQHIVPLEVRLKFDMTLRNPMIKEIKERFLLAYSIATFACGILGQNYKKQLKEDEIGYFAINFALALERDKYDVRKKNILIVCSSGKGSSQFMKYKYLERFGKYINDIQTCDVHSINKVNMKYIDYIFTTVPINEKVSAPILEVQYFLEDEDVKNVMNVLTKSSGGTIGNYYSEKLFIKDLDCSTKEEVLHHMCKIIKENEDVPDDFEKAVFERQNIAQTEFGNYVAIPHPCRTLSKRTFACVAILKNPIIWEKQEVQVVVLVSIENNPSKEIQKFYKITSKLLINKQYISELRKKKKFETLIKLLNKVESEMKF</sequence>
<dbReference type="InterPro" id="IPR013011">
    <property type="entry name" value="PTS_EIIB_2"/>
</dbReference>
<keyword evidence="2" id="KW-0677">Repeat</keyword>
<evidence type="ECO:0000256" key="2">
    <source>
        <dbReference type="ARBA" id="ARBA00022737"/>
    </source>
</evidence>
<dbReference type="InterPro" id="IPR011608">
    <property type="entry name" value="PRD"/>
</dbReference>
<dbReference type="InterPro" id="IPR036390">
    <property type="entry name" value="WH_DNA-bd_sf"/>
</dbReference>
<gene>
    <name evidence="10" type="primary">licR_3</name>
    <name evidence="9" type="ORF">CNEO2_30024</name>
    <name evidence="10" type="ORF">CNEONATNEC25_03472</name>
</gene>
<reference evidence="10 11" key="1">
    <citation type="submission" date="2018-06" db="EMBL/GenBank/DDBJ databases">
        <authorList>
            <consortium name="IHU Genomes"/>
        </authorList>
    </citation>
    <scope>NUCLEOTIDE SEQUENCE [LARGE SCALE GENOMIC DNA]</scope>
    <source>
        <strain evidence="10 11">NEC25</strain>
    </source>
</reference>
<dbReference type="GO" id="GO:0009401">
    <property type="term" value="P:phosphoenolpyruvate-dependent sugar phosphotransferase system"/>
    <property type="evidence" value="ECO:0007669"/>
    <property type="project" value="InterPro"/>
</dbReference>
<dbReference type="InterPro" id="IPR036634">
    <property type="entry name" value="PRD_sf"/>
</dbReference>
<dbReference type="EMBL" id="CAMTCP010000237">
    <property type="protein sequence ID" value="CAI3618791.1"/>
    <property type="molecule type" value="Genomic_DNA"/>
</dbReference>
<dbReference type="PROSITE" id="PS51099">
    <property type="entry name" value="PTS_EIIB_TYPE_2"/>
    <property type="match status" value="1"/>
</dbReference>
<evidence type="ECO:0000259" key="8">
    <source>
        <dbReference type="PROSITE" id="PS51372"/>
    </source>
</evidence>
<dbReference type="Gene3D" id="3.40.50.2300">
    <property type="match status" value="1"/>
</dbReference>
<dbReference type="SUPFAM" id="SSF52794">
    <property type="entry name" value="PTS system IIB component-like"/>
    <property type="match status" value="1"/>
</dbReference>
<dbReference type="Pfam" id="PF05043">
    <property type="entry name" value="Mga"/>
    <property type="match status" value="1"/>
</dbReference>
<dbReference type="PROSITE" id="PS51372">
    <property type="entry name" value="PRD_2"/>
    <property type="match status" value="2"/>
</dbReference>
<dbReference type="InterPro" id="IPR036388">
    <property type="entry name" value="WH-like_DNA-bd_sf"/>
</dbReference>
<dbReference type="InterPro" id="IPR007737">
    <property type="entry name" value="Mga_HTH"/>
</dbReference>
<reference evidence="9" key="2">
    <citation type="submission" date="2022-10" db="EMBL/GenBank/DDBJ databases">
        <authorList>
            <person name="Aires J."/>
            <person name="Mesa V."/>
        </authorList>
    </citation>
    <scope>NUCLEOTIDE SEQUENCE</scope>
    <source>
        <strain evidence="9">Clostridium neonatale JD116</strain>
    </source>
</reference>
<dbReference type="PANTHER" id="PTHR30185">
    <property type="entry name" value="CRYPTIC BETA-GLUCOSIDE BGL OPERON ANTITERMINATOR"/>
    <property type="match status" value="1"/>
</dbReference>
<evidence type="ECO:0000313" key="11">
    <source>
        <dbReference type="Proteomes" id="UP000431451"/>
    </source>
</evidence>
<dbReference type="AlphaFoldDB" id="A0A650MHH9"/>
<dbReference type="Gene3D" id="1.10.10.10">
    <property type="entry name" value="Winged helix-like DNA-binding domain superfamily/Winged helix DNA-binding domain"/>
    <property type="match status" value="2"/>
</dbReference>
<feature type="domain" description="PRD" evidence="8">
    <location>
        <begin position="175"/>
        <end position="283"/>
    </location>
</feature>
<dbReference type="Proteomes" id="UP001189143">
    <property type="component" value="Unassembled WGS sequence"/>
</dbReference>
<feature type="domain" description="PTS EIIA type-2" evidence="6">
    <location>
        <begin position="492"/>
        <end position="631"/>
    </location>
</feature>
<accession>A0A650MHH9</accession>
<dbReference type="PANTHER" id="PTHR30185:SF13">
    <property type="entry name" value="LICABCH OPERON REGULATOR-RELATED"/>
    <property type="match status" value="1"/>
</dbReference>